<evidence type="ECO:0000313" key="4">
    <source>
        <dbReference type="Proteomes" id="UP000325372"/>
    </source>
</evidence>
<sequence>MSDAAKSSDEFALITGGARRIGRAIVQALHRRGLRVIIHCRSSVDEANTLARELNDRRPGSAFVTVADLEHRDGPDQLARSVMAITPELALLVNNASRFHPTPVGETEYDDWRALMGSNARGPFFLTQALAPSLAGGAIVNLLDIHGRRPMRRHTVYGMAKAALEMMTLSLARELAPDIRVNGVAPGAILWPEGEADPDTAAKNQAAILERVPMGRTGTPEDIAGAVAWLGLDAPYVTGQVLAVDGGRSLYG</sequence>
<dbReference type="Gene3D" id="3.40.50.720">
    <property type="entry name" value="NAD(P)-binding Rossmann-like Domain"/>
    <property type="match status" value="1"/>
</dbReference>
<dbReference type="EC" id="1.5.1.33" evidence="3"/>
<dbReference type="PRINTS" id="PR00080">
    <property type="entry name" value="SDRFAMILY"/>
</dbReference>
<dbReference type="Pfam" id="PF13561">
    <property type="entry name" value="adh_short_C2"/>
    <property type="match status" value="1"/>
</dbReference>
<dbReference type="PROSITE" id="PS00061">
    <property type="entry name" value="ADH_SHORT"/>
    <property type="match status" value="1"/>
</dbReference>
<gene>
    <name evidence="3" type="ORF">F3N42_08240</name>
</gene>
<dbReference type="InterPro" id="IPR036291">
    <property type="entry name" value="NAD(P)-bd_dom_sf"/>
</dbReference>
<evidence type="ECO:0000256" key="2">
    <source>
        <dbReference type="ARBA" id="ARBA00023002"/>
    </source>
</evidence>
<dbReference type="EMBL" id="VYXP01000005">
    <property type="protein sequence ID" value="KAA9131306.1"/>
    <property type="molecule type" value="Genomic_DNA"/>
</dbReference>
<protein>
    <submittedName>
        <fullName evidence="3">Pteridine reductase</fullName>
        <ecNumber evidence="3">1.5.1.33</ecNumber>
    </submittedName>
</protein>
<name>A0A5N0TBV3_9GAMM</name>
<keyword evidence="2 3" id="KW-0560">Oxidoreductase</keyword>
<dbReference type="SUPFAM" id="SSF51735">
    <property type="entry name" value="NAD(P)-binding Rossmann-fold domains"/>
    <property type="match status" value="1"/>
</dbReference>
<evidence type="ECO:0000256" key="1">
    <source>
        <dbReference type="ARBA" id="ARBA00006484"/>
    </source>
</evidence>
<proteinExistence type="inferred from homology"/>
<dbReference type="AlphaFoldDB" id="A0A5N0TBV3"/>
<organism evidence="3 4">
    <name type="scientific">Marinihelvus fidelis</name>
    <dbReference type="NCBI Taxonomy" id="2613842"/>
    <lineage>
        <taxon>Bacteria</taxon>
        <taxon>Pseudomonadati</taxon>
        <taxon>Pseudomonadota</taxon>
        <taxon>Gammaproteobacteria</taxon>
        <taxon>Chromatiales</taxon>
        <taxon>Wenzhouxiangellaceae</taxon>
        <taxon>Marinihelvus</taxon>
    </lineage>
</organism>
<dbReference type="InterPro" id="IPR020904">
    <property type="entry name" value="Sc_DH/Rdtase_CS"/>
</dbReference>
<dbReference type="PANTHER" id="PTHR43639">
    <property type="entry name" value="OXIDOREDUCTASE, SHORT-CHAIN DEHYDROGENASE/REDUCTASE FAMILY (AFU_ORTHOLOGUE AFUA_5G02870)"/>
    <property type="match status" value="1"/>
</dbReference>
<keyword evidence="4" id="KW-1185">Reference proteome</keyword>
<dbReference type="NCBIfam" id="NF006598">
    <property type="entry name" value="PRK09135.1"/>
    <property type="match status" value="1"/>
</dbReference>
<comment type="similarity">
    <text evidence="1">Belongs to the short-chain dehydrogenases/reductases (SDR) family.</text>
</comment>
<evidence type="ECO:0000313" key="3">
    <source>
        <dbReference type="EMBL" id="KAA9131306.1"/>
    </source>
</evidence>
<dbReference type="InterPro" id="IPR002347">
    <property type="entry name" value="SDR_fam"/>
</dbReference>
<dbReference type="PRINTS" id="PR00081">
    <property type="entry name" value="GDHRDH"/>
</dbReference>
<dbReference type="GO" id="GO:0047040">
    <property type="term" value="F:pteridine reductase activity"/>
    <property type="evidence" value="ECO:0007669"/>
    <property type="project" value="UniProtKB-EC"/>
</dbReference>
<dbReference type="PANTHER" id="PTHR43639:SF1">
    <property type="entry name" value="SHORT-CHAIN DEHYDROGENASE_REDUCTASE FAMILY PROTEIN"/>
    <property type="match status" value="1"/>
</dbReference>
<accession>A0A5N0TBV3</accession>
<reference evidence="3 4" key="1">
    <citation type="submission" date="2019-09" db="EMBL/GenBank/DDBJ databases">
        <title>Wenzhouxiangella sp. Genome sequencing and assembly.</title>
        <authorList>
            <person name="Zhang R."/>
        </authorList>
    </citation>
    <scope>NUCLEOTIDE SEQUENCE [LARGE SCALE GENOMIC DNA]</scope>
    <source>
        <strain evidence="3 4">W260</strain>
    </source>
</reference>
<comment type="caution">
    <text evidence="3">The sequence shown here is derived from an EMBL/GenBank/DDBJ whole genome shotgun (WGS) entry which is preliminary data.</text>
</comment>
<dbReference type="RefSeq" id="WP_150863956.1">
    <property type="nucleotide sequence ID" value="NZ_VYXP01000005.1"/>
</dbReference>
<dbReference type="Proteomes" id="UP000325372">
    <property type="component" value="Unassembled WGS sequence"/>
</dbReference>